<evidence type="ECO:0000256" key="1">
    <source>
        <dbReference type="ARBA" id="ARBA00004141"/>
    </source>
</evidence>
<accession>A0A813ILY4</accession>
<dbReference type="PANTHER" id="PTHR10283">
    <property type="entry name" value="SOLUTE CARRIER FAMILY 13 MEMBER"/>
    <property type="match status" value="1"/>
</dbReference>
<evidence type="ECO:0000256" key="6">
    <source>
        <dbReference type="SAM" id="Phobius"/>
    </source>
</evidence>
<feature type="non-terminal residue" evidence="8">
    <location>
        <position position="225"/>
    </location>
</feature>
<dbReference type="GO" id="GO:0006797">
    <property type="term" value="P:polyphosphate metabolic process"/>
    <property type="evidence" value="ECO:0007669"/>
    <property type="project" value="TreeGrafter"/>
</dbReference>
<evidence type="ECO:0000256" key="4">
    <source>
        <dbReference type="ARBA" id="ARBA00022989"/>
    </source>
</evidence>
<sequence>ALRQSGGSISWFEWLSVSIPFCSTAILVAWGLLMAVYRFDCSPEEAARTFSEAKGSMPQISAVVFEREDITSGKVAALVGASVTLATFACRPVAEFFGGTSSVALLFVALALGSGAISRQTFNSYSWHLLFLIGGGSALGLAVRESGLLLIVIKAVKRTLSTSPWLLVAELVLVLVGATTFVSHTVAALVLMPLIVELGQEAGVVQLAVLVGAFGCSVACALPMT</sequence>
<dbReference type="AlphaFoldDB" id="A0A813ILY4"/>
<dbReference type="GO" id="GO:0006817">
    <property type="term" value="P:phosphate ion transport"/>
    <property type="evidence" value="ECO:0007669"/>
    <property type="project" value="TreeGrafter"/>
</dbReference>
<keyword evidence="4 6" id="KW-1133">Transmembrane helix</keyword>
<dbReference type="Pfam" id="PF03600">
    <property type="entry name" value="CitMHS"/>
    <property type="match status" value="1"/>
</dbReference>
<evidence type="ECO:0000256" key="5">
    <source>
        <dbReference type="ARBA" id="ARBA00023136"/>
    </source>
</evidence>
<protein>
    <recommendedName>
        <fullName evidence="7">Citrate transporter-like domain-containing protein</fullName>
    </recommendedName>
</protein>
<keyword evidence="5 6" id="KW-0472">Membrane</keyword>
<organism evidence="8 9">
    <name type="scientific">Polarella glacialis</name>
    <name type="common">Dinoflagellate</name>
    <dbReference type="NCBI Taxonomy" id="89957"/>
    <lineage>
        <taxon>Eukaryota</taxon>
        <taxon>Sar</taxon>
        <taxon>Alveolata</taxon>
        <taxon>Dinophyceae</taxon>
        <taxon>Suessiales</taxon>
        <taxon>Suessiaceae</taxon>
        <taxon>Polarella</taxon>
    </lineage>
</organism>
<feature type="transmembrane region" description="Helical" evidence="6">
    <location>
        <begin position="129"/>
        <end position="153"/>
    </location>
</feature>
<evidence type="ECO:0000256" key="2">
    <source>
        <dbReference type="ARBA" id="ARBA00022448"/>
    </source>
</evidence>
<evidence type="ECO:0000313" key="9">
    <source>
        <dbReference type="Proteomes" id="UP000626109"/>
    </source>
</evidence>
<keyword evidence="2" id="KW-0813">Transport</keyword>
<evidence type="ECO:0000256" key="3">
    <source>
        <dbReference type="ARBA" id="ARBA00022692"/>
    </source>
</evidence>
<comment type="subcellular location">
    <subcellularLocation>
        <location evidence="1">Membrane</location>
        <topology evidence="1">Multi-pass membrane protein</topology>
    </subcellularLocation>
</comment>
<dbReference type="Proteomes" id="UP000626109">
    <property type="component" value="Unassembled WGS sequence"/>
</dbReference>
<feature type="transmembrane region" description="Helical" evidence="6">
    <location>
        <begin position="165"/>
        <end position="196"/>
    </location>
</feature>
<dbReference type="GO" id="GO:0005886">
    <property type="term" value="C:plasma membrane"/>
    <property type="evidence" value="ECO:0007669"/>
    <property type="project" value="TreeGrafter"/>
</dbReference>
<dbReference type="EMBL" id="CAJNNW010011714">
    <property type="protein sequence ID" value="CAE8653507.1"/>
    <property type="molecule type" value="Genomic_DNA"/>
</dbReference>
<evidence type="ECO:0000259" key="7">
    <source>
        <dbReference type="Pfam" id="PF03600"/>
    </source>
</evidence>
<comment type="caution">
    <text evidence="8">The sequence shown here is derived from an EMBL/GenBank/DDBJ whole genome shotgun (WGS) entry which is preliminary data.</text>
</comment>
<gene>
    <name evidence="8" type="ORF">PGLA2088_LOCUS10446</name>
</gene>
<dbReference type="InterPro" id="IPR004680">
    <property type="entry name" value="Cit_transptr-like_dom"/>
</dbReference>
<dbReference type="GO" id="GO:0005315">
    <property type="term" value="F:phosphate transmembrane transporter activity"/>
    <property type="evidence" value="ECO:0007669"/>
    <property type="project" value="TreeGrafter"/>
</dbReference>
<feature type="transmembrane region" description="Helical" evidence="6">
    <location>
        <begin position="12"/>
        <end position="33"/>
    </location>
</feature>
<feature type="domain" description="Citrate transporter-like" evidence="7">
    <location>
        <begin position="5"/>
        <end position="208"/>
    </location>
</feature>
<name>A0A813ILY4_POLGL</name>
<dbReference type="PANTHER" id="PTHR10283:SF92">
    <property type="entry name" value="LOW-AFFINITY PHOSPHATE TRANSPORTER PHO91"/>
    <property type="match status" value="1"/>
</dbReference>
<proteinExistence type="predicted"/>
<reference evidence="8" key="1">
    <citation type="submission" date="2021-02" db="EMBL/GenBank/DDBJ databases">
        <authorList>
            <person name="Dougan E. K."/>
            <person name="Rhodes N."/>
            <person name="Thang M."/>
            <person name="Chan C."/>
        </authorList>
    </citation>
    <scope>NUCLEOTIDE SEQUENCE</scope>
</reference>
<feature type="transmembrane region" description="Helical" evidence="6">
    <location>
        <begin position="96"/>
        <end position="117"/>
    </location>
</feature>
<keyword evidence="3 6" id="KW-0812">Transmembrane</keyword>
<evidence type="ECO:0000313" key="8">
    <source>
        <dbReference type="EMBL" id="CAE8653507.1"/>
    </source>
</evidence>
<feature type="transmembrane region" description="Helical" evidence="6">
    <location>
        <begin position="202"/>
        <end position="222"/>
    </location>
</feature>